<protein>
    <submittedName>
        <fullName evidence="3">Heterokaryon incompatibility protein</fullName>
    </submittedName>
</protein>
<evidence type="ECO:0000313" key="4">
    <source>
        <dbReference type="Proteomes" id="UP001243330"/>
    </source>
</evidence>
<organism evidence="3 4">
    <name type="scientific">Colletotrichum chrysophilum</name>
    <dbReference type="NCBI Taxonomy" id="1836956"/>
    <lineage>
        <taxon>Eukaryota</taxon>
        <taxon>Fungi</taxon>
        <taxon>Dikarya</taxon>
        <taxon>Ascomycota</taxon>
        <taxon>Pezizomycotina</taxon>
        <taxon>Sordariomycetes</taxon>
        <taxon>Hypocreomycetidae</taxon>
        <taxon>Glomerellales</taxon>
        <taxon>Glomerellaceae</taxon>
        <taxon>Colletotrichum</taxon>
        <taxon>Colletotrichum gloeosporioides species complex</taxon>
    </lineage>
</organism>
<dbReference type="PANTHER" id="PTHR24148:SF64">
    <property type="entry name" value="HETEROKARYON INCOMPATIBILITY DOMAIN-CONTAINING PROTEIN"/>
    <property type="match status" value="1"/>
</dbReference>
<evidence type="ECO:0000256" key="1">
    <source>
        <dbReference type="SAM" id="MobiDB-lite"/>
    </source>
</evidence>
<dbReference type="InterPro" id="IPR052895">
    <property type="entry name" value="HetReg/Transcr_Mod"/>
</dbReference>
<dbReference type="Pfam" id="PF06985">
    <property type="entry name" value="HET"/>
    <property type="match status" value="1"/>
</dbReference>
<dbReference type="Proteomes" id="UP001243330">
    <property type="component" value="Unassembled WGS sequence"/>
</dbReference>
<name>A0AAD9ACU8_9PEZI</name>
<comment type="caution">
    <text evidence="3">The sequence shown here is derived from an EMBL/GenBank/DDBJ whole genome shotgun (WGS) entry which is preliminary data.</text>
</comment>
<dbReference type="EMBL" id="JAQOWY010000303">
    <property type="protein sequence ID" value="KAK1844645.1"/>
    <property type="molecule type" value="Genomic_DNA"/>
</dbReference>
<evidence type="ECO:0000313" key="3">
    <source>
        <dbReference type="EMBL" id="KAK1844645.1"/>
    </source>
</evidence>
<feature type="domain" description="Heterokaryon incompatibility" evidence="2">
    <location>
        <begin position="42"/>
        <end position="163"/>
    </location>
</feature>
<proteinExistence type="predicted"/>
<keyword evidence="4" id="KW-1185">Reference proteome</keyword>
<dbReference type="PANTHER" id="PTHR24148">
    <property type="entry name" value="ANKYRIN REPEAT DOMAIN-CONTAINING PROTEIN 39 HOMOLOG-RELATED"/>
    <property type="match status" value="1"/>
</dbReference>
<feature type="compositionally biased region" description="Basic and acidic residues" evidence="1">
    <location>
        <begin position="186"/>
        <end position="195"/>
    </location>
</feature>
<sequence>MHPVYQDLPDGHIRLLTIHPGGEATALSGIIRSAPLELAPKYEAVSYAWGAEDFTDALNVVCDTGSTSTSSETKDVRSISITPNVTSLLNSLRYPNEPRVLWIDAICINQANASERSAQVQQMRQIYSRAQRVIIWLGLATEDGESDRALRFLQRMGTYKKKYDQRPFSDDETSEFSQDESLTLSDLRDPKRGGDSEAVDNDVDAAASDVDAAEIDVDTAGSDADTVDSYDEVDSQTLLTPVEAAEFAELTRSTVIASFLNWFRSWAKKAIELFQSCALRVGLNCGSGRARDKFDEMRKKKWEQHEAMIRGELPRTWTRFLERMKFWERRAQNGTQERARMAWAADINIMEPNVGHVAIGYPVLCDMFGHPLASFFHESFQTHWAAVDNLLGRQWWSRTWVVQEVWSASDRSASDRAIVQCGKKTIRWKIFQRAMSYHEYWDDIGKTMKDSSDCRVGVWAQLQRRYGLALHLCKMRLLNGKLSGLLWNTWDRDATDPRDKVFAVLGLVGEENRSLMIPDYNKTVKKVFCEAARDIIRTEDSLDILLAAGGSKPACNGGMLPSWVPDWRKEANETRPVLFVNRTRLLSPFFGGSMDYALVFGHGYAACADEKAVAWFGMNLETLHTHAILIDEISSWCGAPQGSGLVSVDSIINKSYALAQNALEGKTNHWWITDEKVKDELRPEWMKKRHSTELRGIIERVLCAGSAGEKTVAQVVQNIMPLRRFFVTKGERYMGIGPASLKPGDKVYVLAGCNFPLILREIVDENGDRNGEFELIGEAYVHGIMAGEAISRIKETTWWEDLAWWNSRKTVKWSEIIIR</sequence>
<evidence type="ECO:0000259" key="2">
    <source>
        <dbReference type="Pfam" id="PF06985"/>
    </source>
</evidence>
<dbReference type="Pfam" id="PF26639">
    <property type="entry name" value="Het-6_barrel"/>
    <property type="match status" value="1"/>
</dbReference>
<accession>A0AAD9ACU8</accession>
<reference evidence="3" key="1">
    <citation type="submission" date="2023-01" db="EMBL/GenBank/DDBJ databases">
        <title>Colletotrichum chrysophilum M932 genome sequence.</title>
        <authorList>
            <person name="Baroncelli R."/>
        </authorList>
    </citation>
    <scope>NUCLEOTIDE SEQUENCE</scope>
    <source>
        <strain evidence="3">M932</strain>
    </source>
</reference>
<dbReference type="AlphaFoldDB" id="A0AAD9ACU8"/>
<gene>
    <name evidence="3" type="ORF">CCHR01_12740</name>
</gene>
<feature type="region of interest" description="Disordered" evidence="1">
    <location>
        <begin position="164"/>
        <end position="201"/>
    </location>
</feature>
<dbReference type="InterPro" id="IPR010730">
    <property type="entry name" value="HET"/>
</dbReference>